<keyword evidence="3" id="KW-1185">Reference proteome</keyword>
<feature type="compositionally biased region" description="Low complexity" evidence="1">
    <location>
        <begin position="15"/>
        <end position="29"/>
    </location>
</feature>
<evidence type="ECO:0000256" key="1">
    <source>
        <dbReference type="SAM" id="MobiDB-lite"/>
    </source>
</evidence>
<feature type="compositionally biased region" description="Basic and acidic residues" evidence="1">
    <location>
        <begin position="109"/>
        <end position="119"/>
    </location>
</feature>
<reference evidence="2" key="1">
    <citation type="journal article" date="2023" name="Insect Mol. Biol.">
        <title>Genome sequencing provides insights into the evolution of gene families encoding plant cell wall-degrading enzymes in longhorned beetles.</title>
        <authorList>
            <person name="Shin N.R."/>
            <person name="Okamura Y."/>
            <person name="Kirsch R."/>
            <person name="Pauchet Y."/>
        </authorList>
    </citation>
    <scope>NUCLEOTIDE SEQUENCE</scope>
    <source>
        <strain evidence="2">AMC_N1</strain>
    </source>
</reference>
<feature type="compositionally biased region" description="Basic and acidic residues" evidence="1">
    <location>
        <begin position="147"/>
        <end position="160"/>
    </location>
</feature>
<feature type="region of interest" description="Disordered" evidence="1">
    <location>
        <begin position="593"/>
        <end position="618"/>
    </location>
</feature>
<proteinExistence type="predicted"/>
<feature type="compositionally biased region" description="Polar residues" evidence="1">
    <location>
        <begin position="30"/>
        <end position="43"/>
    </location>
</feature>
<feature type="compositionally biased region" description="Basic residues" evidence="1">
    <location>
        <begin position="413"/>
        <end position="422"/>
    </location>
</feature>
<evidence type="ECO:0000313" key="3">
    <source>
        <dbReference type="Proteomes" id="UP001162162"/>
    </source>
</evidence>
<feature type="region of interest" description="Disordered" evidence="1">
    <location>
        <begin position="506"/>
        <end position="577"/>
    </location>
</feature>
<feature type="compositionally biased region" description="Polar residues" evidence="1">
    <location>
        <begin position="356"/>
        <end position="372"/>
    </location>
</feature>
<dbReference type="EMBL" id="JAPWTK010000001">
    <property type="protein sequence ID" value="KAJ8963179.1"/>
    <property type="molecule type" value="Genomic_DNA"/>
</dbReference>
<dbReference type="AlphaFoldDB" id="A0AAV8ZFU5"/>
<feature type="region of interest" description="Disordered" evidence="1">
    <location>
        <begin position="1"/>
        <end position="488"/>
    </location>
</feature>
<organism evidence="2 3">
    <name type="scientific">Aromia moschata</name>
    <dbReference type="NCBI Taxonomy" id="1265417"/>
    <lineage>
        <taxon>Eukaryota</taxon>
        <taxon>Metazoa</taxon>
        <taxon>Ecdysozoa</taxon>
        <taxon>Arthropoda</taxon>
        <taxon>Hexapoda</taxon>
        <taxon>Insecta</taxon>
        <taxon>Pterygota</taxon>
        <taxon>Neoptera</taxon>
        <taxon>Endopterygota</taxon>
        <taxon>Coleoptera</taxon>
        <taxon>Polyphaga</taxon>
        <taxon>Cucujiformia</taxon>
        <taxon>Chrysomeloidea</taxon>
        <taxon>Cerambycidae</taxon>
        <taxon>Cerambycinae</taxon>
        <taxon>Callichromatini</taxon>
        <taxon>Aromia</taxon>
    </lineage>
</organism>
<feature type="compositionally biased region" description="Basic and acidic residues" evidence="1">
    <location>
        <begin position="247"/>
        <end position="257"/>
    </location>
</feature>
<feature type="compositionally biased region" description="Low complexity" evidence="1">
    <location>
        <begin position="387"/>
        <end position="396"/>
    </location>
</feature>
<evidence type="ECO:0000313" key="2">
    <source>
        <dbReference type="EMBL" id="KAJ8963179.1"/>
    </source>
</evidence>
<comment type="caution">
    <text evidence="2">The sequence shown here is derived from an EMBL/GenBank/DDBJ whole genome shotgun (WGS) entry which is preliminary data.</text>
</comment>
<feature type="compositionally biased region" description="Polar residues" evidence="1">
    <location>
        <begin position="560"/>
        <end position="573"/>
    </location>
</feature>
<feature type="compositionally biased region" description="Basic and acidic residues" evidence="1">
    <location>
        <begin position="62"/>
        <end position="73"/>
    </location>
</feature>
<accession>A0AAV8ZFU5</accession>
<feature type="compositionally biased region" description="Basic and acidic residues" evidence="1">
    <location>
        <begin position="85"/>
        <end position="95"/>
    </location>
</feature>
<feature type="compositionally biased region" description="Basic and acidic residues" evidence="1">
    <location>
        <begin position="454"/>
        <end position="471"/>
    </location>
</feature>
<protein>
    <submittedName>
        <fullName evidence="2">Uncharacterized protein</fullName>
    </submittedName>
</protein>
<feature type="compositionally biased region" description="Basic and acidic residues" evidence="1">
    <location>
        <begin position="506"/>
        <end position="531"/>
    </location>
</feature>
<gene>
    <name evidence="2" type="ORF">NQ318_018644</name>
</gene>
<feature type="compositionally biased region" description="Basic and acidic residues" evidence="1">
    <location>
        <begin position="275"/>
        <end position="286"/>
    </location>
</feature>
<feature type="compositionally biased region" description="Basic and acidic residues" evidence="1">
    <location>
        <begin position="479"/>
        <end position="488"/>
    </location>
</feature>
<sequence length="719" mass="80104">MPRKAELQAEEAAVSSPLRRSSRISLTSSVAGTPTRGNSQSQAEVPETKATRTRRGSLSLENVEKDEKAENKPAVRTRRGSVPREVTEAKPEPTRTRGHRSSATPEPQTKSENKPENKPTTRSRRSSVTEETSEPETSRSLRTRRNSVTDKPEDDTEKHNARGRRSMSREKTLKEDTVKKPSRSRRNSVDRTEETVEEEKDKKKPTRTRRTSTDKLDDEPEIKTTRLTPSKSRRRLSVSENTITLEPIKEQDSENKGRKSNSPKTELKVVLSSPPKDEENKERVTETTRSTPARSTRRPASRSPDNKETLSQNTENENRKSGTPTKGRLDMNQSPEQNKTPKGNEAPIPTPIKASNGLQIPSSETDSASGLSLTPVKKSRITEARINLELSIIEESSFLEEPSEEGKSEHKTTPRHSPRLQKKRDSPSNQALTPRKSPRIETMKMDVQNEDAAEEKSVETKTVEVKEKEENIEVASADRNSDDKVLDTSMEKDVKVTAVTSAEMKKVESVKEEEQDNNSKKSLITEEENKNVETTGAPEETASGSKTVVSEISTIKDEVGTSTPDNPNISMGSDGSFRFHLDVSLGTTCQNLSQKDVEDREELNSSTISASSDKENVETNISGNQSVTEHNKENLMESLIGAKAGDKESTPQEVIVSRVSNVFRPKMKENSFLEPMEVDEYPSMLDTTHNKVLLELDESNVLPSISTPVANKNVQKLNM</sequence>
<feature type="compositionally biased region" description="Basic and acidic residues" evidence="1">
    <location>
        <begin position="187"/>
        <end position="202"/>
    </location>
</feature>
<feature type="compositionally biased region" description="Basic and acidic residues" evidence="1">
    <location>
        <begin position="167"/>
        <end position="179"/>
    </location>
</feature>
<feature type="compositionally biased region" description="Polar residues" evidence="1">
    <location>
        <begin position="542"/>
        <end position="553"/>
    </location>
</feature>
<feature type="compositionally biased region" description="Polar residues" evidence="1">
    <location>
        <begin position="331"/>
        <end position="341"/>
    </location>
</feature>
<dbReference type="Proteomes" id="UP001162162">
    <property type="component" value="Unassembled WGS sequence"/>
</dbReference>
<name>A0AAV8ZFU5_9CUCU</name>